<protein>
    <recommendedName>
        <fullName evidence="5">DUF3854 domain-containing protein</fullName>
    </recommendedName>
</protein>
<organism evidence="3 4">
    <name type="scientific">Pseudanabaena mucicola FACHB-723</name>
    <dbReference type="NCBI Taxonomy" id="2692860"/>
    <lineage>
        <taxon>Bacteria</taxon>
        <taxon>Bacillati</taxon>
        <taxon>Cyanobacteriota</taxon>
        <taxon>Cyanophyceae</taxon>
        <taxon>Pseudanabaenales</taxon>
        <taxon>Pseudanabaenaceae</taxon>
        <taxon>Pseudanabaena</taxon>
    </lineage>
</organism>
<gene>
    <name evidence="3" type="ORF">H6F41_13965</name>
</gene>
<evidence type="ECO:0000313" key="3">
    <source>
        <dbReference type="EMBL" id="MBD2189246.1"/>
    </source>
</evidence>
<dbReference type="EMBL" id="JACJQB010000032">
    <property type="protein sequence ID" value="MBD2189246.1"/>
    <property type="molecule type" value="Genomic_DNA"/>
</dbReference>
<feature type="region of interest" description="Disordered" evidence="2">
    <location>
        <begin position="1"/>
        <end position="20"/>
    </location>
</feature>
<evidence type="ECO:0008006" key="5">
    <source>
        <dbReference type="Google" id="ProtNLM"/>
    </source>
</evidence>
<reference evidence="3 4" key="1">
    <citation type="journal article" date="2020" name="ISME J.">
        <title>Comparative genomics reveals insights into cyanobacterial evolution and habitat adaptation.</title>
        <authorList>
            <person name="Chen M.Y."/>
            <person name="Teng W.K."/>
            <person name="Zhao L."/>
            <person name="Hu C.X."/>
            <person name="Zhou Y.K."/>
            <person name="Han B.P."/>
            <person name="Song L.R."/>
            <person name="Shu W.S."/>
        </authorList>
    </citation>
    <scope>NUCLEOTIDE SEQUENCE [LARGE SCALE GENOMIC DNA]</scope>
    <source>
        <strain evidence="3 4">FACHB-723</strain>
    </source>
</reference>
<evidence type="ECO:0000256" key="1">
    <source>
        <dbReference type="SAM" id="Coils"/>
    </source>
</evidence>
<dbReference type="Proteomes" id="UP000642094">
    <property type="component" value="Unassembled WGS sequence"/>
</dbReference>
<evidence type="ECO:0000256" key="2">
    <source>
        <dbReference type="SAM" id="MobiDB-lite"/>
    </source>
</evidence>
<keyword evidence="4" id="KW-1185">Reference proteome</keyword>
<dbReference type="RefSeq" id="WP_190404074.1">
    <property type="nucleotide sequence ID" value="NZ_JACJQB010000032.1"/>
</dbReference>
<name>A0ABR7ZZ37_9CYAN</name>
<feature type="coiled-coil region" evidence="1">
    <location>
        <begin position="73"/>
        <end position="100"/>
    </location>
</feature>
<feature type="compositionally biased region" description="Polar residues" evidence="2">
    <location>
        <begin position="1"/>
        <end position="14"/>
    </location>
</feature>
<keyword evidence="1" id="KW-0175">Coiled coil</keyword>
<accession>A0ABR7ZZ37</accession>
<sequence length="1066" mass="120326">MSSTNNQYSSSKFSPSKAHTPCPICEDTKGKCRIAANDDSFVLCMTHPLDVGRSDWRYLGETKGSYYAGKYVRLRAESSSEQAARRLDHLQRRLAHQKTQRESRKKLPSASQKHRLYQGYLTSLVLDNLDKTDLLSRGLSETEITQLGAKSTQSGYILPIRNPERQILGFQIRFREQTSGRYRWHKPLGIPAHQNNGELPLAFYGQLLVAADRVVLVEGTGVKPYLASKLRNCPAIGASGGQFLSSQKTLQSYLAMIGSNPEFSRIEYAIDAGDVANPAVMRRHEKNLDLIKELGYRIDVLWWGQFAKTDGDIDEIASNTDIQILNVEQFFQIANYQPQPKFSPFTWLRSQLFPQPKSQGFAQRSIPKQESRTQNPTFKYAEGQRLDTWRSVLKHQKHVLDASFTGTGKSYDAGRLRPESLDGIEQVIYISTDSRNVTTTTLQDWTLLPARHNGLTIKSGKLRRTQQGDSLHTQANCSRTGAISALRDKAISDTKVICETCPLLNACRGSSGDGFGFRHQRAIAFRANILRSHPMSLPNPDEYDYSKTLLIWEEVSQSLTTLRQIAVDEADVDKAISILLRSDLEHKQQVIEILLKLHKLLKDKSYHGLSFDQIKAAIPELVDTNLLADLLKPDLSILDTVDGIAESEFESAKGKDKQELARLHRLLKRETTLSSLEIERKINNEVLKQWLVEFLDILSGKITHGDLHIQYGKLTISLADYRLRDIAHQAASNLYLDATIDITDLQLRLNASVQVIQQMGNLVMPKILQVHNLGRLGLQRSEGQIAKVETIIKHLTDLDPSTKVIDFKRFAKLEQGVWFRDSRGSNDFKDARTLIIVGTPCANLAMLRAEFVALTGIHPQLQDKAFAAFIHRHILATIQQCLGRKAGDRYNQGDRIYFLSDFDLGDIPSTLMKAGEITPEAMTKLELFQNQVTAVINSVTDAGFDLVNASERQLSDFLGIKRGSLLHHFEWINPLLKDLYNKMIHGFPEILPSLDDPHDLQQLDFWVGASEHFLREPITINQTLSGIFEFFDGYIPRHLHPYIITKLSSFALDRLLLALSLVAVRE</sequence>
<comment type="caution">
    <text evidence="3">The sequence shown here is derived from an EMBL/GenBank/DDBJ whole genome shotgun (WGS) entry which is preliminary data.</text>
</comment>
<evidence type="ECO:0000313" key="4">
    <source>
        <dbReference type="Proteomes" id="UP000642094"/>
    </source>
</evidence>
<proteinExistence type="predicted"/>